<evidence type="ECO:0000313" key="3">
    <source>
        <dbReference type="EMBL" id="MFG6458756.1"/>
    </source>
</evidence>
<evidence type="ECO:0000313" key="4">
    <source>
        <dbReference type="Proteomes" id="UP001606305"/>
    </source>
</evidence>
<dbReference type="Gene3D" id="3.40.50.1370">
    <property type="entry name" value="Aspartate/ornithine carbamoyltransferase"/>
    <property type="match status" value="1"/>
</dbReference>
<keyword evidence="4" id="KW-1185">Reference proteome</keyword>
<reference evidence="3 4" key="1">
    <citation type="submission" date="2024-09" db="EMBL/GenBank/DDBJ databases">
        <title>Novel species of the genus Pelomonas and Roseateles isolated from streams.</title>
        <authorList>
            <person name="Lu H."/>
        </authorList>
    </citation>
    <scope>NUCLEOTIDE SEQUENCE [LARGE SCALE GENOMIC DNA]</scope>
    <source>
        <strain evidence="3 4">BYS96W</strain>
    </source>
</reference>
<gene>
    <name evidence="3" type="ORF">ACG00X_18110</name>
</gene>
<protein>
    <submittedName>
        <fullName evidence="3">Ornithine carbamoyltransferase</fullName>
    </submittedName>
</protein>
<dbReference type="RefSeq" id="WP_394490049.1">
    <property type="nucleotide sequence ID" value="NZ_JBIGIA010000015.1"/>
</dbReference>
<dbReference type="Proteomes" id="UP001606305">
    <property type="component" value="Unassembled WGS sequence"/>
</dbReference>
<sequence length="160" mass="16374">MLLAPYPWSPADISAADGQALVAGAERLRLAAAGAGGLRKVLLGKRLALLSDDHDSPSARAFEQAATALGGHVARVRASGPGEHHVQELASLLGQLYDAIECQGLAAPDLRELGRNAGVPVFDCVAGTGHPLYRLAASMSGDTAANHGHLLQALLSTALS</sequence>
<accession>A0ABW7GAA8</accession>
<dbReference type="InterPro" id="IPR036901">
    <property type="entry name" value="Asp/Orn_carbamoylTrfase_sf"/>
</dbReference>
<dbReference type="InterPro" id="IPR006132">
    <property type="entry name" value="Asp/Orn_carbamoyltranf_P-bd"/>
</dbReference>
<name>A0ABW7GAA8_9BURK</name>
<keyword evidence="1" id="KW-0808">Transferase</keyword>
<dbReference type="SUPFAM" id="SSF53671">
    <property type="entry name" value="Aspartate/ornithine carbamoyltransferase"/>
    <property type="match status" value="1"/>
</dbReference>
<dbReference type="EMBL" id="JBIGIA010000015">
    <property type="protein sequence ID" value="MFG6458756.1"/>
    <property type="molecule type" value="Genomic_DNA"/>
</dbReference>
<feature type="domain" description="Aspartate/ornithine carbamoyltransferase carbamoyl-P binding" evidence="2">
    <location>
        <begin position="10"/>
        <end position="136"/>
    </location>
</feature>
<evidence type="ECO:0000259" key="2">
    <source>
        <dbReference type="Pfam" id="PF02729"/>
    </source>
</evidence>
<dbReference type="Pfam" id="PF02729">
    <property type="entry name" value="OTCace_N"/>
    <property type="match status" value="1"/>
</dbReference>
<evidence type="ECO:0000256" key="1">
    <source>
        <dbReference type="ARBA" id="ARBA00022679"/>
    </source>
</evidence>
<proteinExistence type="predicted"/>
<comment type="caution">
    <text evidence="3">The sequence shown here is derived from an EMBL/GenBank/DDBJ whole genome shotgun (WGS) entry which is preliminary data.</text>
</comment>
<organism evidence="3 4">
    <name type="scientific">Pelomonas nitida</name>
    <dbReference type="NCBI Taxonomy" id="3299027"/>
    <lineage>
        <taxon>Bacteria</taxon>
        <taxon>Pseudomonadati</taxon>
        <taxon>Pseudomonadota</taxon>
        <taxon>Betaproteobacteria</taxon>
        <taxon>Burkholderiales</taxon>
        <taxon>Sphaerotilaceae</taxon>
        <taxon>Roseateles</taxon>
    </lineage>
</organism>